<proteinExistence type="predicted"/>
<sequence length="410" mass="47979">MDRLLLSAVLQEQVSPKQRYFVSRSIQSKIDGQERTSFVVIISGVRRCGKSTLLHQIRMKKQGYYVNFDDERLIDFTVRDFHILEELLAELFGKLDCFFFDEIQNIKGWERFVRRLHDSGKKVYVTGSNASMLSRELGTHLTGRTVSFALFPFSFREFLSFKKYDTSFSNAQERGMLKKYFNEYLLQGGFPEYVETEKVEYLQSLYQNILFRDIIMRYKLPAEKPLKETVYYAMSNIGKQLSFNTIRGITGLTSATTIKEYFEYLENSYLLFLVPRFDYSLKKQIYSPKKIYCVDTALAHLIGFHATADTGRILENVVFLALRAHEKEIYYHQDTYECDFLVRKNGKISAAIQVTMDLKATREREVAGIVEAMKQYNLKEGIILTYDEEEDISLGLLKIKVMPVWKWLLN</sequence>
<evidence type="ECO:0000313" key="4">
    <source>
        <dbReference type="Proteomes" id="UP000178700"/>
    </source>
</evidence>
<evidence type="ECO:0000259" key="2">
    <source>
        <dbReference type="Pfam" id="PF13635"/>
    </source>
</evidence>
<feature type="domain" description="DUF4143" evidence="2">
    <location>
        <begin position="218"/>
        <end position="354"/>
    </location>
</feature>
<dbReference type="SUPFAM" id="SSF52540">
    <property type="entry name" value="P-loop containing nucleoside triphosphate hydrolases"/>
    <property type="match status" value="1"/>
</dbReference>
<name>A0A1F6V427_9BACT</name>
<dbReference type="Proteomes" id="UP000178700">
    <property type="component" value="Unassembled WGS sequence"/>
</dbReference>
<dbReference type="PANTHER" id="PTHR33295">
    <property type="entry name" value="ATPASE"/>
    <property type="match status" value="1"/>
</dbReference>
<evidence type="ECO:0000313" key="3">
    <source>
        <dbReference type="EMBL" id="OGI64385.1"/>
    </source>
</evidence>
<organism evidence="3 4">
    <name type="scientific">Candidatus Nomurabacteria bacterium RIFCSPHIGHO2_01_FULL_39_10</name>
    <dbReference type="NCBI Taxonomy" id="1801733"/>
    <lineage>
        <taxon>Bacteria</taxon>
        <taxon>Candidatus Nomuraibacteriota</taxon>
    </lineage>
</organism>
<dbReference type="Pfam" id="PF13173">
    <property type="entry name" value="AAA_14"/>
    <property type="match status" value="1"/>
</dbReference>
<comment type="caution">
    <text evidence="3">The sequence shown here is derived from an EMBL/GenBank/DDBJ whole genome shotgun (WGS) entry which is preliminary data.</text>
</comment>
<dbReference type="AlphaFoldDB" id="A0A1F6V427"/>
<feature type="domain" description="AAA" evidence="1">
    <location>
        <begin position="39"/>
        <end position="159"/>
    </location>
</feature>
<accession>A0A1F6V427</accession>
<dbReference type="PANTHER" id="PTHR33295:SF8">
    <property type="entry name" value="AAA+ ATPASE DOMAIN-CONTAINING PROTEIN"/>
    <property type="match status" value="1"/>
</dbReference>
<gene>
    <name evidence="3" type="ORF">A2642_03365</name>
</gene>
<dbReference type="Pfam" id="PF13635">
    <property type="entry name" value="DUF4143"/>
    <property type="match status" value="1"/>
</dbReference>
<dbReference type="EMBL" id="MFTJ01000053">
    <property type="protein sequence ID" value="OGI64385.1"/>
    <property type="molecule type" value="Genomic_DNA"/>
</dbReference>
<evidence type="ECO:0000259" key="1">
    <source>
        <dbReference type="Pfam" id="PF13173"/>
    </source>
</evidence>
<dbReference type="InterPro" id="IPR041682">
    <property type="entry name" value="AAA_14"/>
</dbReference>
<dbReference type="InterPro" id="IPR027417">
    <property type="entry name" value="P-loop_NTPase"/>
</dbReference>
<reference evidence="3 4" key="1">
    <citation type="journal article" date="2016" name="Nat. Commun.">
        <title>Thousands of microbial genomes shed light on interconnected biogeochemical processes in an aquifer system.</title>
        <authorList>
            <person name="Anantharaman K."/>
            <person name="Brown C.T."/>
            <person name="Hug L.A."/>
            <person name="Sharon I."/>
            <person name="Castelle C.J."/>
            <person name="Probst A.J."/>
            <person name="Thomas B.C."/>
            <person name="Singh A."/>
            <person name="Wilkins M.J."/>
            <person name="Karaoz U."/>
            <person name="Brodie E.L."/>
            <person name="Williams K.H."/>
            <person name="Hubbard S.S."/>
            <person name="Banfield J.F."/>
        </authorList>
    </citation>
    <scope>NUCLEOTIDE SEQUENCE [LARGE SCALE GENOMIC DNA]</scope>
</reference>
<protein>
    <submittedName>
        <fullName evidence="3">ATPase</fullName>
    </submittedName>
</protein>
<dbReference type="InterPro" id="IPR025420">
    <property type="entry name" value="DUF4143"/>
</dbReference>